<evidence type="ECO:0000259" key="8">
    <source>
        <dbReference type="Pfam" id="PF01850"/>
    </source>
</evidence>
<keyword evidence="10" id="KW-1185">Reference proteome</keyword>
<evidence type="ECO:0000256" key="1">
    <source>
        <dbReference type="ARBA" id="ARBA00001946"/>
    </source>
</evidence>
<dbReference type="SUPFAM" id="SSF88723">
    <property type="entry name" value="PIN domain-like"/>
    <property type="match status" value="1"/>
</dbReference>
<keyword evidence="4" id="KW-0479">Metal-binding</keyword>
<dbReference type="AlphaFoldDB" id="A0AAP2G5X5"/>
<evidence type="ECO:0000256" key="7">
    <source>
        <dbReference type="ARBA" id="ARBA00038093"/>
    </source>
</evidence>
<protein>
    <submittedName>
        <fullName evidence="9">Type II toxin-antitoxin system VapC family toxin</fullName>
    </submittedName>
</protein>
<dbReference type="InterPro" id="IPR050556">
    <property type="entry name" value="Type_II_TA_system_RNase"/>
</dbReference>
<evidence type="ECO:0000313" key="9">
    <source>
        <dbReference type="EMBL" id="MBS9525516.1"/>
    </source>
</evidence>
<dbReference type="Pfam" id="PF01850">
    <property type="entry name" value="PIN"/>
    <property type="match status" value="1"/>
</dbReference>
<evidence type="ECO:0000256" key="3">
    <source>
        <dbReference type="ARBA" id="ARBA00022722"/>
    </source>
</evidence>
<comment type="cofactor">
    <cofactor evidence="1">
        <name>Mg(2+)</name>
        <dbReference type="ChEBI" id="CHEBI:18420"/>
    </cofactor>
</comment>
<proteinExistence type="inferred from homology"/>
<comment type="caution">
    <text evidence="9">The sequence shown here is derived from an EMBL/GenBank/DDBJ whole genome shotgun (WGS) entry which is preliminary data.</text>
</comment>
<keyword evidence="5" id="KW-0378">Hydrolase</keyword>
<accession>A0AAP2G5X5</accession>
<organism evidence="9 10">
    <name type="scientific">Litoribacter ruber</name>
    <dbReference type="NCBI Taxonomy" id="702568"/>
    <lineage>
        <taxon>Bacteria</taxon>
        <taxon>Pseudomonadati</taxon>
        <taxon>Bacteroidota</taxon>
        <taxon>Cytophagia</taxon>
        <taxon>Cytophagales</taxon>
        <taxon>Cyclobacteriaceae</taxon>
        <taxon>Litoribacter</taxon>
    </lineage>
</organism>
<evidence type="ECO:0000313" key="10">
    <source>
        <dbReference type="Proteomes" id="UP001319104"/>
    </source>
</evidence>
<dbReference type="PANTHER" id="PTHR33653">
    <property type="entry name" value="RIBONUCLEASE VAPC2"/>
    <property type="match status" value="1"/>
</dbReference>
<dbReference type="CDD" id="cd18738">
    <property type="entry name" value="PIN_VapC4-5_FitB-like"/>
    <property type="match status" value="1"/>
</dbReference>
<gene>
    <name evidence="9" type="ORF">KI659_15980</name>
</gene>
<name>A0AAP2G5X5_9BACT</name>
<dbReference type="GO" id="GO:0046872">
    <property type="term" value="F:metal ion binding"/>
    <property type="evidence" value="ECO:0007669"/>
    <property type="project" value="UniProtKB-KW"/>
</dbReference>
<evidence type="ECO:0000256" key="5">
    <source>
        <dbReference type="ARBA" id="ARBA00022801"/>
    </source>
</evidence>
<evidence type="ECO:0000256" key="6">
    <source>
        <dbReference type="ARBA" id="ARBA00022842"/>
    </source>
</evidence>
<dbReference type="InterPro" id="IPR029060">
    <property type="entry name" value="PIN-like_dom_sf"/>
</dbReference>
<feature type="domain" description="PIN" evidence="8">
    <location>
        <begin position="2"/>
        <end position="112"/>
    </location>
</feature>
<dbReference type="EMBL" id="JAHCMY010000014">
    <property type="protein sequence ID" value="MBS9525516.1"/>
    <property type="molecule type" value="Genomic_DNA"/>
</dbReference>
<evidence type="ECO:0000256" key="4">
    <source>
        <dbReference type="ARBA" id="ARBA00022723"/>
    </source>
</evidence>
<dbReference type="GO" id="GO:0016787">
    <property type="term" value="F:hydrolase activity"/>
    <property type="evidence" value="ECO:0007669"/>
    <property type="project" value="UniProtKB-KW"/>
</dbReference>
<dbReference type="InterPro" id="IPR002716">
    <property type="entry name" value="PIN_dom"/>
</dbReference>
<dbReference type="GO" id="GO:0004518">
    <property type="term" value="F:nuclease activity"/>
    <property type="evidence" value="ECO:0007669"/>
    <property type="project" value="UniProtKB-KW"/>
</dbReference>
<keyword evidence="6" id="KW-0460">Magnesium</keyword>
<keyword evidence="3" id="KW-0540">Nuclease</keyword>
<evidence type="ECO:0000256" key="2">
    <source>
        <dbReference type="ARBA" id="ARBA00022649"/>
    </source>
</evidence>
<sequence>MILLDSNIIIYCLHPEFQGVRDFLKGKVLSCSIISKIEVLGYYKLNHAEKSAFEMLFSQIQIIPLSQNVAFEAIKLRQQQRITLGDSIIAATALLAGGALITANVKDFKRISNLNIINPL</sequence>
<dbReference type="RefSeq" id="WP_213946377.1">
    <property type="nucleotide sequence ID" value="NZ_JAHCMY010000014.1"/>
</dbReference>
<dbReference type="Gene3D" id="3.40.50.1010">
    <property type="entry name" value="5'-nuclease"/>
    <property type="match status" value="1"/>
</dbReference>
<reference evidence="9 10" key="1">
    <citation type="submission" date="2021-05" db="EMBL/GenBank/DDBJ databases">
        <authorList>
            <person name="Zhang Z.D."/>
            <person name="Osman G."/>
        </authorList>
    </citation>
    <scope>NUCLEOTIDE SEQUENCE [LARGE SCALE GENOMIC DNA]</scope>
    <source>
        <strain evidence="9 10">KCTC 32217</strain>
    </source>
</reference>
<dbReference type="PANTHER" id="PTHR33653:SF1">
    <property type="entry name" value="RIBONUCLEASE VAPC2"/>
    <property type="match status" value="1"/>
</dbReference>
<keyword evidence="2" id="KW-1277">Toxin-antitoxin system</keyword>
<dbReference type="Proteomes" id="UP001319104">
    <property type="component" value="Unassembled WGS sequence"/>
</dbReference>
<comment type="similarity">
    <text evidence="7">Belongs to the PINc/VapC protein family.</text>
</comment>